<keyword evidence="4" id="KW-0145">Chemotaxis</keyword>
<dbReference type="InterPro" id="IPR000673">
    <property type="entry name" value="Sig_transdc_resp-reg_Me-estase"/>
</dbReference>
<dbReference type="EMBL" id="NSKD01000001">
    <property type="protein sequence ID" value="PAU82082.1"/>
    <property type="molecule type" value="Genomic_DNA"/>
</dbReference>
<protein>
    <recommendedName>
        <fullName evidence="2">protein-glutamate methylesterase</fullName>
        <ecNumber evidence="2">3.1.1.61</ecNumber>
    </recommendedName>
</protein>
<feature type="active site" evidence="4">
    <location>
        <position position="158"/>
    </location>
</feature>
<comment type="catalytic activity">
    <reaction evidence="3">
        <text>[protein]-L-glutamate 5-O-methyl ester + H2O = L-glutamyl-[protein] + methanol + H(+)</text>
        <dbReference type="Rhea" id="RHEA:23236"/>
        <dbReference type="Rhea" id="RHEA-COMP:10208"/>
        <dbReference type="Rhea" id="RHEA-COMP:10311"/>
        <dbReference type="ChEBI" id="CHEBI:15377"/>
        <dbReference type="ChEBI" id="CHEBI:15378"/>
        <dbReference type="ChEBI" id="CHEBI:17790"/>
        <dbReference type="ChEBI" id="CHEBI:29973"/>
        <dbReference type="ChEBI" id="CHEBI:82795"/>
        <dbReference type="EC" id="3.1.1.61"/>
    </reaction>
</comment>
<dbReference type="RefSeq" id="WP_095616179.1">
    <property type="nucleotide sequence ID" value="NZ_NSKD01000001.1"/>
</dbReference>
<dbReference type="InterPro" id="IPR035909">
    <property type="entry name" value="CheB_C"/>
</dbReference>
<proteinExistence type="predicted"/>
<feature type="active site" evidence="4">
    <location>
        <position position="185"/>
    </location>
</feature>
<sequence>MSTGRGRGVIVIADDVLQRHRLQQALDRHGLPVAFIGDPERFAALDPTPEADLCLVELTDEEEYPELIEALLAEDERPLLFGPGAAPEPGRQEYVRWERRLFAKLEDQLGRLEALENEGSLDALAAQPETRERLPMPNWLEPAGEDEPAREIWILGASLGGPAAVKAFLDALPGRLPIAFVYAQHIDAHFSSVLSRVLTRDSEWRLVTAVQDRTLRCGEILQVPVEQALWLDGEARMQLREEPWSGPYGPSIDEVMTHIARVHGGHCHSIIFSGMGNDGALAAPALNQAGGHVWVQRPDTCASPAMPESVLATGTADFQGDPRELAARLLRLLEEQSLLAGRSRCHSA</sequence>
<dbReference type="Pfam" id="PF01339">
    <property type="entry name" value="CheB_methylest"/>
    <property type="match status" value="1"/>
</dbReference>
<evidence type="ECO:0000256" key="1">
    <source>
        <dbReference type="ARBA" id="ARBA00022801"/>
    </source>
</evidence>
<dbReference type="GO" id="GO:0006935">
    <property type="term" value="P:chemotaxis"/>
    <property type="evidence" value="ECO:0007669"/>
    <property type="project" value="UniProtKB-UniRule"/>
</dbReference>
<evidence type="ECO:0000259" key="5">
    <source>
        <dbReference type="PROSITE" id="PS50122"/>
    </source>
</evidence>
<evidence type="ECO:0000256" key="2">
    <source>
        <dbReference type="ARBA" id="ARBA00039140"/>
    </source>
</evidence>
<dbReference type="GO" id="GO:0005737">
    <property type="term" value="C:cytoplasm"/>
    <property type="evidence" value="ECO:0007669"/>
    <property type="project" value="InterPro"/>
</dbReference>
<organism evidence="6 7">
    <name type="scientific">Halovibrio salipaludis</name>
    <dbReference type="NCBI Taxonomy" id="2032626"/>
    <lineage>
        <taxon>Bacteria</taxon>
        <taxon>Pseudomonadati</taxon>
        <taxon>Pseudomonadota</taxon>
        <taxon>Gammaproteobacteria</taxon>
        <taxon>Oceanospirillales</taxon>
        <taxon>Halomonadaceae</taxon>
        <taxon>Halovibrio</taxon>
    </lineage>
</organism>
<evidence type="ECO:0000256" key="3">
    <source>
        <dbReference type="ARBA" id="ARBA00048267"/>
    </source>
</evidence>
<evidence type="ECO:0000313" key="7">
    <source>
        <dbReference type="Proteomes" id="UP000218896"/>
    </source>
</evidence>
<dbReference type="PROSITE" id="PS50122">
    <property type="entry name" value="CHEB"/>
    <property type="match status" value="1"/>
</dbReference>
<reference evidence="6 7" key="1">
    <citation type="submission" date="2017-08" db="EMBL/GenBank/DDBJ databases">
        <title>Halovibrio sewagensis sp. nov., isolated from wastewater of high salinity.</title>
        <authorList>
            <person name="Dong X."/>
            <person name="Zhang G."/>
        </authorList>
    </citation>
    <scope>NUCLEOTIDE SEQUENCE [LARGE SCALE GENOMIC DNA]</scope>
    <source>
        <strain evidence="6 7">YL5-2</strain>
    </source>
</reference>
<name>A0A2A2FBU2_9GAMM</name>
<dbReference type="Gene3D" id="3.40.50.180">
    <property type="entry name" value="Methylesterase CheB, C-terminal domain"/>
    <property type="match status" value="1"/>
</dbReference>
<keyword evidence="7" id="KW-1185">Reference proteome</keyword>
<dbReference type="PANTHER" id="PTHR42872">
    <property type="entry name" value="PROTEIN-GLUTAMATE METHYLESTERASE/PROTEIN-GLUTAMINE GLUTAMINASE"/>
    <property type="match status" value="1"/>
</dbReference>
<dbReference type="OrthoDB" id="9793421at2"/>
<keyword evidence="1 4" id="KW-0378">Hydrolase</keyword>
<dbReference type="SUPFAM" id="SSF52738">
    <property type="entry name" value="Methylesterase CheB, C-terminal domain"/>
    <property type="match status" value="1"/>
</dbReference>
<accession>A0A2A2FBU2</accession>
<dbReference type="PANTHER" id="PTHR42872:SF6">
    <property type="entry name" value="PROTEIN-GLUTAMATE METHYLESTERASE_PROTEIN-GLUTAMINE GLUTAMINASE"/>
    <property type="match status" value="1"/>
</dbReference>
<dbReference type="GO" id="GO:0008984">
    <property type="term" value="F:protein-glutamate methylesterase activity"/>
    <property type="evidence" value="ECO:0007669"/>
    <property type="project" value="UniProtKB-EC"/>
</dbReference>
<feature type="domain" description="CheB-type methylesterase" evidence="5">
    <location>
        <begin position="146"/>
        <end position="336"/>
    </location>
</feature>
<evidence type="ECO:0000313" key="6">
    <source>
        <dbReference type="EMBL" id="PAU82082.1"/>
    </source>
</evidence>
<evidence type="ECO:0000256" key="4">
    <source>
        <dbReference type="PROSITE-ProRule" id="PRU00050"/>
    </source>
</evidence>
<dbReference type="AlphaFoldDB" id="A0A2A2FBU2"/>
<feature type="active site" evidence="4">
    <location>
        <position position="278"/>
    </location>
</feature>
<comment type="caution">
    <text evidence="6">The sequence shown here is derived from an EMBL/GenBank/DDBJ whole genome shotgun (WGS) entry which is preliminary data.</text>
</comment>
<dbReference type="Proteomes" id="UP000218896">
    <property type="component" value="Unassembled WGS sequence"/>
</dbReference>
<dbReference type="EC" id="3.1.1.61" evidence="2"/>
<dbReference type="GO" id="GO:0000156">
    <property type="term" value="F:phosphorelay response regulator activity"/>
    <property type="evidence" value="ECO:0007669"/>
    <property type="project" value="InterPro"/>
</dbReference>
<gene>
    <name evidence="6" type="ORF">CK501_02725</name>
</gene>